<dbReference type="EMBL" id="JAQQKX010000001">
    <property type="protein sequence ID" value="MDC7681755.1"/>
    <property type="molecule type" value="Genomic_DNA"/>
</dbReference>
<evidence type="ECO:0000313" key="2">
    <source>
        <dbReference type="EMBL" id="MDC7681755.1"/>
    </source>
</evidence>
<proteinExistence type="predicted"/>
<dbReference type="Proteomes" id="UP001214854">
    <property type="component" value="Unassembled WGS sequence"/>
</dbReference>
<comment type="caution">
    <text evidence="2">The sequence shown here is derived from an EMBL/GenBank/DDBJ whole genome shotgun (WGS) entry which is preliminary data.</text>
</comment>
<evidence type="ECO:0000256" key="1">
    <source>
        <dbReference type="SAM" id="Phobius"/>
    </source>
</evidence>
<keyword evidence="1" id="KW-0472">Membrane</keyword>
<keyword evidence="1" id="KW-1133">Transmembrane helix</keyword>
<organism evidence="2 3">
    <name type="scientific">Asticcacaulis aquaticus</name>
    <dbReference type="NCBI Taxonomy" id="2984212"/>
    <lineage>
        <taxon>Bacteria</taxon>
        <taxon>Pseudomonadati</taxon>
        <taxon>Pseudomonadota</taxon>
        <taxon>Alphaproteobacteria</taxon>
        <taxon>Caulobacterales</taxon>
        <taxon>Caulobacteraceae</taxon>
        <taxon>Asticcacaulis</taxon>
    </lineage>
</organism>
<evidence type="ECO:0000313" key="3">
    <source>
        <dbReference type="Proteomes" id="UP001214854"/>
    </source>
</evidence>
<feature type="transmembrane region" description="Helical" evidence="1">
    <location>
        <begin position="59"/>
        <end position="81"/>
    </location>
</feature>
<feature type="transmembrane region" description="Helical" evidence="1">
    <location>
        <begin position="87"/>
        <end position="104"/>
    </location>
</feature>
<accession>A0ABT5HPH2</accession>
<reference evidence="2 3" key="1">
    <citation type="submission" date="2023-01" db="EMBL/GenBank/DDBJ databases">
        <title>Novel species of the genus Asticcacaulis isolated from rivers.</title>
        <authorList>
            <person name="Lu H."/>
        </authorList>
    </citation>
    <scope>NUCLEOTIDE SEQUENCE [LARGE SCALE GENOMIC DNA]</scope>
    <source>
        <strain evidence="2 3">BYS171W</strain>
    </source>
</reference>
<sequence>MNPDFPHDAAHLAPYMMVVMPLIVGSTIIAAIILVRWLMSKSAWNFHPGGANGFLYDEFLRLGAIFIPYMLIGVALRWYIYVMHPELSHSPALIGALVVIFIMRRFSRYIPFVRDAGNRIDAARAACKAGRAA</sequence>
<keyword evidence="1" id="KW-0812">Transmembrane</keyword>
<name>A0ABT5HPH2_9CAUL</name>
<gene>
    <name evidence="2" type="ORF">PQU92_00575</name>
</gene>
<keyword evidence="3" id="KW-1185">Reference proteome</keyword>
<dbReference type="RefSeq" id="WP_272746277.1">
    <property type="nucleotide sequence ID" value="NZ_JAQQKX010000001.1"/>
</dbReference>
<feature type="transmembrane region" description="Helical" evidence="1">
    <location>
        <begin position="12"/>
        <end position="38"/>
    </location>
</feature>
<protein>
    <submittedName>
        <fullName evidence="2">Uncharacterized protein</fullName>
    </submittedName>
</protein>